<dbReference type="GO" id="GO:0003964">
    <property type="term" value="F:RNA-directed DNA polymerase activity"/>
    <property type="evidence" value="ECO:0007669"/>
    <property type="project" value="UniProtKB-KW"/>
</dbReference>
<dbReference type="Proteomes" id="UP000608662">
    <property type="component" value="Unassembled WGS sequence"/>
</dbReference>
<evidence type="ECO:0000313" key="3">
    <source>
        <dbReference type="Proteomes" id="UP000608662"/>
    </source>
</evidence>
<dbReference type="InterPro" id="IPR012337">
    <property type="entry name" value="RNaseH-like_sf"/>
</dbReference>
<protein>
    <submittedName>
        <fullName evidence="2">Reverse transcriptase-like protein</fullName>
    </submittedName>
</protein>
<proteinExistence type="predicted"/>
<gene>
    <name evidence="2" type="ORF">GOC74_03655</name>
</gene>
<dbReference type="GO" id="GO:0004523">
    <property type="term" value="F:RNA-DNA hybrid ribonuclease activity"/>
    <property type="evidence" value="ECO:0007669"/>
    <property type="project" value="InterPro"/>
</dbReference>
<dbReference type="Pfam" id="PF13456">
    <property type="entry name" value="RVT_3"/>
    <property type="match status" value="1"/>
</dbReference>
<organism evidence="2 3">
    <name type="scientific">Halomicrobium mukohataei</name>
    <dbReference type="NCBI Taxonomy" id="57705"/>
    <lineage>
        <taxon>Archaea</taxon>
        <taxon>Methanobacteriati</taxon>
        <taxon>Methanobacteriota</taxon>
        <taxon>Stenosarchaea group</taxon>
        <taxon>Halobacteria</taxon>
        <taxon>Halobacteriales</taxon>
        <taxon>Haloarculaceae</taxon>
        <taxon>Halomicrobium</taxon>
    </lineage>
</organism>
<sequence length="150" mass="15966">MTPRTDPLPPSLLLYFDASVRYGEDNATPTSAAVGFVVEDGTETMIEGSLPVRTFVSSAHLEYRALLEGVQAVAGLDGRIASLHVHGDADAVIDAVDPATDATPGDRIMRQRVAAVRTAVDEIPTVTYRAVGRGRNERAHELAQSGHATE</sequence>
<feature type="domain" description="RNase H type-1" evidence="1">
    <location>
        <begin position="30"/>
        <end position="145"/>
    </location>
</feature>
<dbReference type="AlphaFoldDB" id="A0A847U0A9"/>
<accession>A0A847U0A9</accession>
<keyword evidence="2" id="KW-0695">RNA-directed DNA polymerase</keyword>
<evidence type="ECO:0000259" key="1">
    <source>
        <dbReference type="Pfam" id="PF13456"/>
    </source>
</evidence>
<dbReference type="SUPFAM" id="SSF53098">
    <property type="entry name" value="Ribonuclease H-like"/>
    <property type="match status" value="1"/>
</dbReference>
<keyword evidence="2" id="KW-0808">Transferase</keyword>
<dbReference type="EMBL" id="WOYG01000001">
    <property type="protein sequence ID" value="NLV09023.1"/>
    <property type="molecule type" value="Genomic_DNA"/>
</dbReference>
<name>A0A847U0A9_9EURY</name>
<reference evidence="2" key="1">
    <citation type="submission" date="2019-12" db="EMBL/GenBank/DDBJ databases">
        <title>Whole-genome sequence of Halomicrobium mukohataei pws1.</title>
        <authorList>
            <person name="Verma D.K."/>
            <person name="Gopal K."/>
            <person name="Prasad E.S."/>
        </authorList>
    </citation>
    <scope>NUCLEOTIDE SEQUENCE</scope>
    <source>
        <strain evidence="2">Pws1</strain>
    </source>
</reference>
<dbReference type="InterPro" id="IPR002156">
    <property type="entry name" value="RNaseH_domain"/>
</dbReference>
<evidence type="ECO:0000313" key="2">
    <source>
        <dbReference type="EMBL" id="NLV09023.1"/>
    </source>
</evidence>
<dbReference type="InterPro" id="IPR036397">
    <property type="entry name" value="RNaseH_sf"/>
</dbReference>
<dbReference type="Gene3D" id="3.30.420.10">
    <property type="entry name" value="Ribonuclease H-like superfamily/Ribonuclease H"/>
    <property type="match status" value="1"/>
</dbReference>
<keyword evidence="2" id="KW-0548">Nucleotidyltransferase</keyword>
<comment type="caution">
    <text evidence="2">The sequence shown here is derived from an EMBL/GenBank/DDBJ whole genome shotgun (WGS) entry which is preliminary data.</text>
</comment>
<dbReference type="GO" id="GO:0003676">
    <property type="term" value="F:nucleic acid binding"/>
    <property type="evidence" value="ECO:0007669"/>
    <property type="project" value="InterPro"/>
</dbReference>
<dbReference type="RefSeq" id="WP_170092953.1">
    <property type="nucleotide sequence ID" value="NZ_WOYG01000001.1"/>
</dbReference>